<evidence type="ECO:0000313" key="1">
    <source>
        <dbReference type="EMBL" id="KLV03566.1"/>
    </source>
</evidence>
<dbReference type="OrthoDB" id="7068200at2"/>
<evidence type="ECO:0000313" key="2">
    <source>
        <dbReference type="Proteomes" id="UP000036097"/>
    </source>
</evidence>
<dbReference type="PATRIC" id="fig|1195763.3.peg.4093"/>
<dbReference type="EMBL" id="LDOT01000032">
    <property type="protein sequence ID" value="KLV03566.1"/>
    <property type="molecule type" value="Genomic_DNA"/>
</dbReference>
<name>A0A0J1GVA9_9GAMM</name>
<dbReference type="AlphaFoldDB" id="A0A0J1GVA9"/>
<keyword evidence="2" id="KW-1185">Reference proteome</keyword>
<accession>A0A0J1GVA9</accession>
<organism evidence="1 2">
    <name type="scientific">Photobacterium aquae</name>
    <dbReference type="NCBI Taxonomy" id="1195763"/>
    <lineage>
        <taxon>Bacteria</taxon>
        <taxon>Pseudomonadati</taxon>
        <taxon>Pseudomonadota</taxon>
        <taxon>Gammaproteobacteria</taxon>
        <taxon>Vibrionales</taxon>
        <taxon>Vibrionaceae</taxon>
        <taxon>Photobacterium</taxon>
    </lineage>
</organism>
<proteinExistence type="predicted"/>
<dbReference type="Proteomes" id="UP000036097">
    <property type="component" value="Unassembled WGS sequence"/>
</dbReference>
<sequence length="80" mass="9332">MNGCGGDFNAKKHEKFKSLCESRVNIITKNFRLLSNLSNKKNYAYTDGDIDKVFKHLHDELKKCKENFSDKNEKNKFSLD</sequence>
<reference evidence="1 2" key="1">
    <citation type="submission" date="2015-05" db="EMBL/GenBank/DDBJ databases">
        <title>Photobacterium galathea sp. nov.</title>
        <authorList>
            <person name="Machado H."/>
            <person name="Gram L."/>
        </authorList>
    </citation>
    <scope>NUCLEOTIDE SEQUENCE [LARGE SCALE GENOMIC DNA]</scope>
    <source>
        <strain evidence="1 2">CGMCC 1.12159</strain>
    </source>
</reference>
<protein>
    <submittedName>
        <fullName evidence="1">Uncharacterized protein</fullName>
    </submittedName>
</protein>
<comment type="caution">
    <text evidence="1">The sequence shown here is derived from an EMBL/GenBank/DDBJ whole genome shotgun (WGS) entry which is preliminary data.</text>
</comment>
<gene>
    <name evidence="1" type="ORF">ABT56_19140</name>
</gene>